<protein>
    <recommendedName>
        <fullName evidence="9">DNA 3'-5' helicase</fullName>
        <ecNumber evidence="9">5.6.2.4</ecNumber>
    </recommendedName>
</protein>
<name>A0A7W8CVA4_9FIRM</name>
<feature type="domain" description="UvrD-like helicase C-terminal" evidence="13">
    <location>
        <begin position="286"/>
        <end position="561"/>
    </location>
</feature>
<evidence type="ECO:0000259" key="13">
    <source>
        <dbReference type="PROSITE" id="PS51217"/>
    </source>
</evidence>
<dbReference type="PANTHER" id="PTHR11070">
    <property type="entry name" value="UVRD / RECB / PCRA DNA HELICASE FAMILY MEMBER"/>
    <property type="match status" value="1"/>
</dbReference>
<dbReference type="EMBL" id="JACHHK010000001">
    <property type="protein sequence ID" value="MBB5182256.1"/>
    <property type="molecule type" value="Genomic_DNA"/>
</dbReference>
<dbReference type="AlphaFoldDB" id="A0A7W8CVA4"/>
<accession>A0A7W8CVA4</accession>
<dbReference type="InterPro" id="IPR013986">
    <property type="entry name" value="DExx_box_DNA_helicase_dom_sf"/>
</dbReference>
<dbReference type="InterPro" id="IPR014017">
    <property type="entry name" value="DNA_helicase_UvrD-like_C"/>
</dbReference>
<dbReference type="GO" id="GO:0043138">
    <property type="term" value="F:3'-5' DNA helicase activity"/>
    <property type="evidence" value="ECO:0007669"/>
    <property type="project" value="UniProtKB-EC"/>
</dbReference>
<evidence type="ECO:0000256" key="11">
    <source>
        <dbReference type="PROSITE-ProRule" id="PRU00560"/>
    </source>
</evidence>
<evidence type="ECO:0000256" key="4">
    <source>
        <dbReference type="ARBA" id="ARBA00022806"/>
    </source>
</evidence>
<dbReference type="InterPro" id="IPR027417">
    <property type="entry name" value="P-loop_NTPase"/>
</dbReference>
<keyword evidence="7" id="KW-0413">Isomerase</keyword>
<dbReference type="GO" id="GO:0005524">
    <property type="term" value="F:ATP binding"/>
    <property type="evidence" value="ECO:0007669"/>
    <property type="project" value="UniProtKB-UniRule"/>
</dbReference>
<feature type="binding site" evidence="11">
    <location>
        <begin position="27"/>
        <end position="34"/>
    </location>
    <ligand>
        <name>ATP</name>
        <dbReference type="ChEBI" id="CHEBI:30616"/>
    </ligand>
</feature>
<dbReference type="EC" id="5.6.2.4" evidence="9"/>
<comment type="similarity">
    <text evidence="1">Belongs to the helicase family. UvrD subfamily.</text>
</comment>
<evidence type="ECO:0000313" key="15">
    <source>
        <dbReference type="Proteomes" id="UP000539953"/>
    </source>
</evidence>
<keyword evidence="6" id="KW-0238">DNA-binding</keyword>
<dbReference type="Gene3D" id="1.10.10.160">
    <property type="match status" value="1"/>
</dbReference>
<evidence type="ECO:0000313" key="14">
    <source>
        <dbReference type="EMBL" id="MBB5182256.1"/>
    </source>
</evidence>
<evidence type="ECO:0000256" key="5">
    <source>
        <dbReference type="ARBA" id="ARBA00022840"/>
    </source>
</evidence>
<evidence type="ECO:0000256" key="9">
    <source>
        <dbReference type="ARBA" id="ARBA00034808"/>
    </source>
</evidence>
<feature type="domain" description="UvrD-like helicase ATP-binding" evidence="12">
    <location>
        <begin position="6"/>
        <end position="285"/>
    </location>
</feature>
<dbReference type="GO" id="GO:0000725">
    <property type="term" value="P:recombinational repair"/>
    <property type="evidence" value="ECO:0007669"/>
    <property type="project" value="TreeGrafter"/>
</dbReference>
<evidence type="ECO:0000256" key="10">
    <source>
        <dbReference type="ARBA" id="ARBA00048988"/>
    </source>
</evidence>
<keyword evidence="3 11" id="KW-0378">Hydrolase</keyword>
<evidence type="ECO:0000256" key="8">
    <source>
        <dbReference type="ARBA" id="ARBA00034617"/>
    </source>
</evidence>
<keyword evidence="2 11" id="KW-0547">Nucleotide-binding</keyword>
<dbReference type="Pfam" id="PF13361">
    <property type="entry name" value="UvrD_C"/>
    <property type="match status" value="1"/>
</dbReference>
<dbReference type="GO" id="GO:0003677">
    <property type="term" value="F:DNA binding"/>
    <property type="evidence" value="ECO:0007669"/>
    <property type="project" value="UniProtKB-KW"/>
</dbReference>
<reference evidence="14 15" key="1">
    <citation type="submission" date="2020-08" db="EMBL/GenBank/DDBJ databases">
        <title>Genomic Encyclopedia of Type Strains, Phase IV (KMG-IV): sequencing the most valuable type-strain genomes for metagenomic binning, comparative biology and taxonomic classification.</title>
        <authorList>
            <person name="Goeker M."/>
        </authorList>
    </citation>
    <scope>NUCLEOTIDE SEQUENCE [LARGE SCALE GENOMIC DNA]</scope>
    <source>
        <strain evidence="14 15">DSM 25799</strain>
    </source>
</reference>
<dbReference type="Gene3D" id="3.40.50.300">
    <property type="entry name" value="P-loop containing nucleotide triphosphate hydrolases"/>
    <property type="match status" value="2"/>
</dbReference>
<proteinExistence type="inferred from homology"/>
<evidence type="ECO:0000256" key="1">
    <source>
        <dbReference type="ARBA" id="ARBA00009922"/>
    </source>
</evidence>
<dbReference type="Pfam" id="PF00580">
    <property type="entry name" value="UvrD-helicase"/>
    <property type="match status" value="1"/>
</dbReference>
<comment type="catalytic activity">
    <reaction evidence="10">
        <text>ATP + H2O = ADP + phosphate + H(+)</text>
        <dbReference type="Rhea" id="RHEA:13065"/>
        <dbReference type="ChEBI" id="CHEBI:15377"/>
        <dbReference type="ChEBI" id="CHEBI:15378"/>
        <dbReference type="ChEBI" id="CHEBI:30616"/>
        <dbReference type="ChEBI" id="CHEBI:43474"/>
        <dbReference type="ChEBI" id="CHEBI:456216"/>
        <dbReference type="EC" id="5.6.2.4"/>
    </reaction>
</comment>
<dbReference type="RefSeq" id="WP_183326752.1">
    <property type="nucleotide sequence ID" value="NZ_JACHHK010000001.1"/>
</dbReference>
<dbReference type="SUPFAM" id="SSF52540">
    <property type="entry name" value="P-loop containing nucleoside triphosphate hydrolases"/>
    <property type="match status" value="1"/>
</dbReference>
<dbReference type="Gene3D" id="1.10.486.10">
    <property type="entry name" value="PCRA, domain 4"/>
    <property type="match status" value="1"/>
</dbReference>
<keyword evidence="5 11" id="KW-0067">ATP-binding</keyword>
<evidence type="ECO:0000259" key="12">
    <source>
        <dbReference type="PROSITE" id="PS51198"/>
    </source>
</evidence>
<comment type="caution">
    <text evidence="14">The sequence shown here is derived from an EMBL/GenBank/DDBJ whole genome shotgun (WGS) entry which is preliminary data.</text>
</comment>
<dbReference type="InterPro" id="IPR000212">
    <property type="entry name" value="DNA_helicase_UvrD/REP"/>
</dbReference>
<organism evidence="14 15">
    <name type="scientific">Catenisphaera adipataccumulans</name>
    <dbReference type="NCBI Taxonomy" id="700500"/>
    <lineage>
        <taxon>Bacteria</taxon>
        <taxon>Bacillati</taxon>
        <taxon>Bacillota</taxon>
        <taxon>Erysipelotrichia</taxon>
        <taxon>Erysipelotrichales</taxon>
        <taxon>Erysipelotrichaceae</taxon>
        <taxon>Catenisphaera</taxon>
    </lineage>
</organism>
<evidence type="ECO:0000256" key="3">
    <source>
        <dbReference type="ARBA" id="ARBA00022801"/>
    </source>
</evidence>
<dbReference type="CDD" id="cd17932">
    <property type="entry name" value="DEXQc_UvrD"/>
    <property type="match status" value="1"/>
</dbReference>
<keyword evidence="15" id="KW-1185">Reference proteome</keyword>
<sequence>MNSVLATLNAPQREAATTIDRHVRIIAGAGSGKTRVLMARIAYLIEEIGIYPSRILAITFTNKATNEMKNRLTDLIGDDARIVRISTIHSLCVRILREDGDRLGYPKAFVIMDNDDQRQILRPFYKEWNIDRKMYPYARAIGYISDCKTAGVDPDEAMKLAMGPTQELFAKFYREYEAKRKEMKAMDFDDLLLEARRLLEKEKDVREKWQKRLDYIHVDEFQDVDPVQYHIVRLLTGPDAKLCVVGDPDQTIYTWRGASVEIILRFDKDFPDCKTIVLNQNYRSTQPILNASNAVIRHNKDRIEKELFTELPGDRKIDLQECADDNEEPLTIARKIHDAHAAGLPYHDIAILYRSNFSSRAFERILRKTGIPYRIYGGLRFYDRQEIKDALCYLRLCAHKDEADPDQFSLDLAVLRVINQPRRAIGAKTIEKLQDQAAKRHINLYEVMKDPQGLGNAVVNKCRGFVELIEELRAHRADYSLEDYLDYIMDESGYYRMLKENNEEDRIDNIKELQQDIAQNLREDPDMTLETYLQDIALFTDREDDQAGECVNLMTVHAAKGLEFHSVYLVNFNEGIFPSARSVQEGGNAALEEERRLCYVAMTRAKESLCISWNGGYSYMLEQNKTPSRFLLEIPKKWTNAPQEKPKPQPQMLLRAAGHRRVPFHKGDLVEHTVYGQGVVIRLEGGVATVAFDHTVGIKKLNAFHPSLKKVSS</sequence>
<keyword evidence="4 11" id="KW-0347">Helicase</keyword>
<dbReference type="PANTHER" id="PTHR11070:SF2">
    <property type="entry name" value="ATP-DEPENDENT DNA HELICASE SRS2"/>
    <property type="match status" value="1"/>
</dbReference>
<evidence type="ECO:0000256" key="2">
    <source>
        <dbReference type="ARBA" id="ARBA00022741"/>
    </source>
</evidence>
<evidence type="ECO:0000256" key="6">
    <source>
        <dbReference type="ARBA" id="ARBA00023125"/>
    </source>
</evidence>
<dbReference type="PROSITE" id="PS51217">
    <property type="entry name" value="UVRD_HELICASE_CTER"/>
    <property type="match status" value="1"/>
</dbReference>
<dbReference type="InterPro" id="IPR014016">
    <property type="entry name" value="UvrD-like_ATP-bd"/>
</dbReference>
<gene>
    <name evidence="14" type="ORF">HNQ47_000259</name>
</gene>
<dbReference type="GO" id="GO:0016787">
    <property type="term" value="F:hydrolase activity"/>
    <property type="evidence" value="ECO:0007669"/>
    <property type="project" value="UniProtKB-UniRule"/>
</dbReference>
<evidence type="ECO:0000256" key="7">
    <source>
        <dbReference type="ARBA" id="ARBA00023235"/>
    </source>
</evidence>
<comment type="catalytic activity">
    <reaction evidence="8">
        <text>Couples ATP hydrolysis with the unwinding of duplex DNA by translocating in the 3'-5' direction.</text>
        <dbReference type="EC" id="5.6.2.4"/>
    </reaction>
</comment>
<dbReference type="PROSITE" id="PS51198">
    <property type="entry name" value="UVRD_HELICASE_ATP_BIND"/>
    <property type="match status" value="1"/>
</dbReference>
<dbReference type="GO" id="GO:0005829">
    <property type="term" value="C:cytosol"/>
    <property type="evidence" value="ECO:0007669"/>
    <property type="project" value="TreeGrafter"/>
</dbReference>
<dbReference type="Proteomes" id="UP000539953">
    <property type="component" value="Unassembled WGS sequence"/>
</dbReference>